<evidence type="ECO:0000313" key="3">
    <source>
        <dbReference type="Proteomes" id="UP000001072"/>
    </source>
</evidence>
<feature type="region of interest" description="Disordered" evidence="1">
    <location>
        <begin position="86"/>
        <end position="135"/>
    </location>
</feature>
<dbReference type="VEuPathDB" id="FungiDB:MELLADRAFT_69880"/>
<reference evidence="3" key="1">
    <citation type="journal article" date="2011" name="Proc. Natl. Acad. Sci. U.S.A.">
        <title>Obligate biotrophy features unraveled by the genomic analysis of rust fungi.</title>
        <authorList>
            <person name="Duplessis S."/>
            <person name="Cuomo C.A."/>
            <person name="Lin Y.-C."/>
            <person name="Aerts A."/>
            <person name="Tisserant E."/>
            <person name="Veneault-Fourrey C."/>
            <person name="Joly D.L."/>
            <person name="Hacquard S."/>
            <person name="Amselem J."/>
            <person name="Cantarel B.L."/>
            <person name="Chiu R."/>
            <person name="Coutinho P.M."/>
            <person name="Feau N."/>
            <person name="Field M."/>
            <person name="Frey P."/>
            <person name="Gelhaye E."/>
            <person name="Goldberg J."/>
            <person name="Grabherr M.G."/>
            <person name="Kodira C.D."/>
            <person name="Kohler A."/>
            <person name="Kuees U."/>
            <person name="Lindquist E.A."/>
            <person name="Lucas S.M."/>
            <person name="Mago R."/>
            <person name="Mauceli E."/>
            <person name="Morin E."/>
            <person name="Murat C."/>
            <person name="Pangilinan J.L."/>
            <person name="Park R."/>
            <person name="Pearson M."/>
            <person name="Quesneville H."/>
            <person name="Rouhier N."/>
            <person name="Sakthikumar S."/>
            <person name="Salamov A.A."/>
            <person name="Schmutz J."/>
            <person name="Selles B."/>
            <person name="Shapiro H."/>
            <person name="Tanguay P."/>
            <person name="Tuskan G.A."/>
            <person name="Henrissat B."/>
            <person name="Van de Peer Y."/>
            <person name="Rouze P."/>
            <person name="Ellis J.G."/>
            <person name="Dodds P.N."/>
            <person name="Schein J.E."/>
            <person name="Zhong S."/>
            <person name="Hamelin R.C."/>
            <person name="Grigoriev I.V."/>
            <person name="Szabo L.J."/>
            <person name="Martin F."/>
        </authorList>
    </citation>
    <scope>NUCLEOTIDE SEQUENCE [LARGE SCALE GENOMIC DNA]</scope>
    <source>
        <strain evidence="3">98AG31 / pathotype 3-4-7</strain>
    </source>
</reference>
<dbReference type="OrthoDB" id="2505628at2759"/>
<evidence type="ECO:0000313" key="2">
    <source>
        <dbReference type="EMBL" id="EGF97599.1"/>
    </source>
</evidence>
<dbReference type="EMBL" id="GL883213">
    <property type="protein sequence ID" value="EGF97599.1"/>
    <property type="molecule type" value="Genomic_DNA"/>
</dbReference>
<dbReference type="AlphaFoldDB" id="F4SCL9"/>
<dbReference type="KEGG" id="mlr:MELLADRAFT_69880"/>
<gene>
    <name evidence="2" type="ORF">MELLADRAFT_69880</name>
</gene>
<evidence type="ECO:0000256" key="1">
    <source>
        <dbReference type="SAM" id="MobiDB-lite"/>
    </source>
</evidence>
<organism evidence="3">
    <name type="scientific">Melampsora larici-populina (strain 98AG31 / pathotype 3-4-7)</name>
    <name type="common">Poplar leaf rust fungus</name>
    <dbReference type="NCBI Taxonomy" id="747676"/>
    <lineage>
        <taxon>Eukaryota</taxon>
        <taxon>Fungi</taxon>
        <taxon>Dikarya</taxon>
        <taxon>Basidiomycota</taxon>
        <taxon>Pucciniomycotina</taxon>
        <taxon>Pucciniomycetes</taxon>
        <taxon>Pucciniales</taxon>
        <taxon>Melampsoraceae</taxon>
        <taxon>Melampsora</taxon>
    </lineage>
</organism>
<dbReference type="RefSeq" id="XP_007419122.1">
    <property type="nucleotide sequence ID" value="XM_007419060.1"/>
</dbReference>
<feature type="compositionally biased region" description="Polar residues" evidence="1">
    <location>
        <begin position="98"/>
        <end position="108"/>
    </location>
</feature>
<dbReference type="Proteomes" id="UP000001072">
    <property type="component" value="Unassembled WGS sequence"/>
</dbReference>
<sequence length="154" mass="17209">MKDKSIVHHVQKFYPGRVQDVVEAKCIVTSQEPPRGTAPQGSYYSSRDITTDFFSEENNTTREIALQTSMPFLYELINAKILSSIDQGDETEIKNNDPVKTTNDQPSDPNEDLPPTDDDGDLPEGVTMTKPKTHREMKLLQSTAVSLVDIVDIP</sequence>
<feature type="compositionally biased region" description="Acidic residues" evidence="1">
    <location>
        <begin position="109"/>
        <end position="122"/>
    </location>
</feature>
<protein>
    <submittedName>
        <fullName evidence="2">Uncharacterized protein</fullName>
    </submittedName>
</protein>
<keyword evidence="3" id="KW-1185">Reference proteome</keyword>
<dbReference type="HOGENOM" id="CLU_1704630_0_0_1"/>
<accession>F4SCL9</accession>
<name>F4SCL9_MELLP</name>
<dbReference type="InParanoid" id="F4SCL9"/>
<proteinExistence type="predicted"/>
<dbReference type="GeneID" id="18931346"/>